<evidence type="ECO:0000256" key="4">
    <source>
        <dbReference type="ARBA" id="ARBA00023186"/>
    </source>
</evidence>
<dbReference type="Gene3D" id="2.60.34.10">
    <property type="entry name" value="Substrate Binding Domain Of DNAk, Chain A, domain 1"/>
    <property type="match status" value="1"/>
</dbReference>
<keyword evidence="6" id="KW-0346">Stress response</keyword>
<proteinExistence type="inferred from homology"/>
<evidence type="ECO:0000313" key="6">
    <source>
        <dbReference type="EMBL" id="ETR72008.1"/>
    </source>
</evidence>
<dbReference type="PRINTS" id="PR00301">
    <property type="entry name" value="HEATSHOCK70"/>
</dbReference>
<evidence type="ECO:0000256" key="2">
    <source>
        <dbReference type="ARBA" id="ARBA00022741"/>
    </source>
</evidence>
<organism evidence="6 7">
    <name type="scientific">Candidatus Magnetoglobus multicellularis str. Araruama</name>
    <dbReference type="NCBI Taxonomy" id="890399"/>
    <lineage>
        <taxon>Bacteria</taxon>
        <taxon>Pseudomonadati</taxon>
        <taxon>Thermodesulfobacteriota</taxon>
        <taxon>Desulfobacteria</taxon>
        <taxon>Desulfobacterales</taxon>
        <taxon>Desulfobacteraceae</taxon>
        <taxon>Candidatus Magnetoglobus</taxon>
    </lineage>
</organism>
<dbReference type="AlphaFoldDB" id="A0A1V1PB34"/>
<name>A0A1V1PB34_9BACT</name>
<sequence>MEKKMEPIVGIDLGTTNSEVAYIINNNAEIIQDNDNGIVPSCVGLDTNGHIIVGTESKNQAEIYPEKTVMSVKRLMGKEEKIVLGDKAYLPQEISAFILKALKERSEKKLNQKVTKAVITVPAYFTDAQRQATREAGEIAGLNVIRIINEPTAAALAYESNRSERQNILIYDLGGGTFDVSIVKIESDVVEVMSSTGDNHLGGDDFDNAIIGLLMDHIQNELKVKVKDDAKLMARLRRAAEAAKIELSSKPYVTIEEDHIGRKTFRDVHLSYELSRDVFEELINEDISRTMDAVNTALKDANILPADIHKIILVGGSTRIPKIARMLEDKFKQLPHGEIDPDLCVALGAAIQAGREMGMDHSSILLDITPYTFGTSAMGTINGQPSTTMFVPLIRKNTKLPASRSEVFYTMFDGQEAAEIKVYQGEQPNAVDNVLINKYMFRLSNNTPKGSPIVLHYDLDINGILKMEATEKKSGRKINAVIENAFASFSEEEIAKSRKKINDVWGADDSESPEIEHSAAVKDNFDSLPQDMKEVIQKAQSKLDDAADDDRDDMVDLIEDIQDAVQQNNMKKARECKEELEEILFYIGEE</sequence>
<reference evidence="7" key="1">
    <citation type="submission" date="2012-11" db="EMBL/GenBank/DDBJ databases">
        <authorList>
            <person name="Lucero-Rivera Y.E."/>
            <person name="Tovar-Ramirez D."/>
        </authorList>
    </citation>
    <scope>NUCLEOTIDE SEQUENCE [LARGE SCALE GENOMIC DNA]</scope>
    <source>
        <strain evidence="7">Araruama</strain>
    </source>
</reference>
<evidence type="ECO:0000256" key="5">
    <source>
        <dbReference type="RuleBase" id="RU003322"/>
    </source>
</evidence>
<comment type="similarity">
    <text evidence="1 5">Belongs to the heat shock protein 70 family.</text>
</comment>
<dbReference type="Proteomes" id="UP000189670">
    <property type="component" value="Unassembled WGS sequence"/>
</dbReference>
<dbReference type="InterPro" id="IPR043129">
    <property type="entry name" value="ATPase_NBD"/>
</dbReference>
<dbReference type="Pfam" id="PF00012">
    <property type="entry name" value="HSP70"/>
    <property type="match status" value="2"/>
</dbReference>
<keyword evidence="3 5" id="KW-0067">ATP-binding</keyword>
<dbReference type="PROSITE" id="PS01036">
    <property type="entry name" value="HSP70_3"/>
    <property type="match status" value="1"/>
</dbReference>
<dbReference type="SUPFAM" id="SSF53067">
    <property type="entry name" value="Actin-like ATPase domain"/>
    <property type="match status" value="2"/>
</dbReference>
<dbReference type="PROSITE" id="PS00297">
    <property type="entry name" value="HSP70_1"/>
    <property type="match status" value="1"/>
</dbReference>
<dbReference type="GO" id="GO:0005524">
    <property type="term" value="F:ATP binding"/>
    <property type="evidence" value="ECO:0007669"/>
    <property type="project" value="UniProtKB-KW"/>
</dbReference>
<evidence type="ECO:0000256" key="1">
    <source>
        <dbReference type="ARBA" id="ARBA00007381"/>
    </source>
</evidence>
<keyword evidence="2 5" id="KW-0547">Nucleotide-binding</keyword>
<gene>
    <name evidence="6" type="ORF">OMM_02049</name>
</gene>
<dbReference type="InterPro" id="IPR013126">
    <property type="entry name" value="Hsp_70_fam"/>
</dbReference>
<dbReference type="Gene3D" id="3.90.640.10">
    <property type="entry name" value="Actin, Chain A, domain 4"/>
    <property type="match status" value="1"/>
</dbReference>
<dbReference type="Gene3D" id="3.30.420.40">
    <property type="match status" value="2"/>
</dbReference>
<dbReference type="SUPFAM" id="SSF100920">
    <property type="entry name" value="Heat shock protein 70kD (HSP70), peptide-binding domain"/>
    <property type="match status" value="1"/>
</dbReference>
<protein>
    <submittedName>
        <fullName evidence="6">Heat shock protein 70</fullName>
    </submittedName>
</protein>
<dbReference type="InterPro" id="IPR018181">
    <property type="entry name" value="Heat_shock_70_CS"/>
</dbReference>
<dbReference type="InterPro" id="IPR029047">
    <property type="entry name" value="HSP70_peptide-bd_sf"/>
</dbReference>
<accession>A0A1V1PB34</accession>
<evidence type="ECO:0000313" key="7">
    <source>
        <dbReference type="Proteomes" id="UP000189670"/>
    </source>
</evidence>
<dbReference type="FunFam" id="3.90.640.10:FF:000003">
    <property type="entry name" value="Molecular chaperone DnaK"/>
    <property type="match status" value="1"/>
</dbReference>
<dbReference type="EMBL" id="ATBP01000194">
    <property type="protein sequence ID" value="ETR72008.1"/>
    <property type="molecule type" value="Genomic_DNA"/>
</dbReference>
<dbReference type="GO" id="GO:0140662">
    <property type="term" value="F:ATP-dependent protein folding chaperone"/>
    <property type="evidence" value="ECO:0007669"/>
    <property type="project" value="InterPro"/>
</dbReference>
<dbReference type="PROSITE" id="PS00329">
    <property type="entry name" value="HSP70_2"/>
    <property type="match status" value="1"/>
</dbReference>
<comment type="caution">
    <text evidence="6">The sequence shown here is derived from an EMBL/GenBank/DDBJ whole genome shotgun (WGS) entry which is preliminary data.</text>
</comment>
<keyword evidence="4" id="KW-0143">Chaperone</keyword>
<dbReference type="PANTHER" id="PTHR19375">
    <property type="entry name" value="HEAT SHOCK PROTEIN 70KDA"/>
    <property type="match status" value="1"/>
</dbReference>
<evidence type="ECO:0000256" key="3">
    <source>
        <dbReference type="ARBA" id="ARBA00022840"/>
    </source>
</evidence>
<dbReference type="FunFam" id="3.30.420.40:FF:000071">
    <property type="entry name" value="Molecular chaperone DnaK"/>
    <property type="match status" value="1"/>
</dbReference>